<reference evidence="4" key="1">
    <citation type="submission" date="2025-08" db="UniProtKB">
        <authorList>
            <consortium name="Ensembl"/>
        </authorList>
    </citation>
    <scope>IDENTIFICATION</scope>
</reference>
<organism evidence="4 5">
    <name type="scientific">Salmo trutta</name>
    <name type="common">Brown trout</name>
    <dbReference type="NCBI Taxonomy" id="8032"/>
    <lineage>
        <taxon>Eukaryota</taxon>
        <taxon>Metazoa</taxon>
        <taxon>Chordata</taxon>
        <taxon>Craniata</taxon>
        <taxon>Vertebrata</taxon>
        <taxon>Euteleostomi</taxon>
        <taxon>Actinopterygii</taxon>
        <taxon>Neopterygii</taxon>
        <taxon>Teleostei</taxon>
        <taxon>Protacanthopterygii</taxon>
        <taxon>Salmoniformes</taxon>
        <taxon>Salmonidae</taxon>
        <taxon>Salmoninae</taxon>
        <taxon>Salmo</taxon>
    </lineage>
</organism>
<dbReference type="InterPro" id="IPR036452">
    <property type="entry name" value="Ribo_hydro-like"/>
</dbReference>
<dbReference type="PANTHER" id="PTHR46190">
    <property type="entry name" value="SI:CH211-201H21.5-RELATED"/>
    <property type="match status" value="1"/>
</dbReference>
<dbReference type="GeneTree" id="ENSGT00940000164275"/>
<dbReference type="InterPro" id="IPR001910">
    <property type="entry name" value="Inosine/uridine_hydrolase_dom"/>
</dbReference>
<comment type="similarity">
    <text evidence="1">Belongs to the IUNH family.</text>
</comment>
<evidence type="ECO:0000259" key="3">
    <source>
        <dbReference type="Pfam" id="PF21599"/>
    </source>
</evidence>
<dbReference type="GO" id="GO:0016799">
    <property type="term" value="F:hydrolase activity, hydrolyzing N-glycosyl compounds"/>
    <property type="evidence" value="ECO:0007669"/>
    <property type="project" value="InterPro"/>
</dbReference>
<dbReference type="InParanoid" id="A0A674EJ74"/>
<evidence type="ECO:0000313" key="4">
    <source>
        <dbReference type="Ensembl" id="ENSSTUP00000107899.1"/>
    </source>
</evidence>
<dbReference type="PANTHER" id="PTHR46190:SF1">
    <property type="entry name" value="SI:CH211-201H21.5"/>
    <property type="match status" value="1"/>
</dbReference>
<dbReference type="OMA" id="RISTCAE"/>
<dbReference type="AlphaFoldDB" id="A0A674EJ74"/>
<protein>
    <submittedName>
        <fullName evidence="4">Inosine-uridine preferring nucleoside hydrolase-like</fullName>
    </submittedName>
</protein>
<dbReference type="Pfam" id="PF01156">
    <property type="entry name" value="IU_nuc_hydro"/>
    <property type="match status" value="1"/>
</dbReference>
<proteinExistence type="inferred from homology"/>
<reference evidence="4" key="2">
    <citation type="submission" date="2025-09" db="UniProtKB">
        <authorList>
            <consortium name="Ensembl"/>
        </authorList>
    </citation>
    <scope>IDENTIFICATION</scope>
</reference>
<dbReference type="InterPro" id="IPR052775">
    <property type="entry name" value="IUN_hydrolase"/>
</dbReference>
<dbReference type="CDD" id="cd02649">
    <property type="entry name" value="nuc_hydro_CeIAG"/>
    <property type="match status" value="1"/>
</dbReference>
<dbReference type="RefSeq" id="XP_029596277.1">
    <property type="nucleotide sequence ID" value="XM_029740417.1"/>
</dbReference>
<dbReference type="Ensembl" id="ENSSTUT00000115586.1">
    <property type="protein sequence ID" value="ENSSTUP00000107899.1"/>
    <property type="gene ID" value="ENSSTUG00000047983.1"/>
</dbReference>
<dbReference type="InterPro" id="IPR048325">
    <property type="entry name" value="ZSWIM3_N"/>
</dbReference>
<accession>A0A674EJ74</accession>
<sequence>MASLNVGSTYSNYTDFNNAVTAFENENFVQFYRRDARTIEKVKRLNPRHHYNPELKYVNIHLTCIHGGRNFLSHSKGVRPKTSTCRVGCPALIKVKTTEDGERLVVKEMVKIHNHEVSEAAFKHYPKRRQLCPAERAKCSELLTKYDGNKRLVIEELTKVTGKVILPKDIHNIAATMNCPPKCERKKQEKEQEKEQEVTKGIRMVMDTDTKLREQARKRRPGCAFKDPRRSEKKLVLDVDTGVDDAQAIMMALAAPNVEVLGITCVSGNTSLENSCRNTLRVLKVCQRLEIPVFGGAAEPLMGHPLSAGPFHGQDGLGDTPDPDAPGLELLQTEGAVEAIIRLVNENPGEVCLVALAPLTNLALAVKIDPTLPQKLKGLFIMGGNTDSRGNTTVCAEFNFAADPEAAYIVLNRFFCPTYIATWEFCCENKLPWSFCDTWLAQDSDKARFMKSIFKYTMDTVATCARYQREMTAGPGFLSCNSYAMAAAIDDGFVWVSEPVAVTVELQGTYTRGMMVLDKLGVLEKEHQVVIMRTVDLESFKGMLMDSLK</sequence>
<gene>
    <name evidence="4" type="primary">LOC115179135</name>
</gene>
<evidence type="ECO:0000259" key="2">
    <source>
        <dbReference type="Pfam" id="PF01156"/>
    </source>
</evidence>
<dbReference type="SUPFAM" id="SSF53590">
    <property type="entry name" value="Nucleoside hydrolase"/>
    <property type="match status" value="1"/>
</dbReference>
<name>A0A674EJ74_SALTR</name>
<dbReference type="Gene3D" id="3.90.245.10">
    <property type="entry name" value="Ribonucleoside hydrolase-like"/>
    <property type="match status" value="1"/>
</dbReference>
<feature type="domain" description="Inosine/uridine-preferring nucleoside hydrolase" evidence="2">
    <location>
        <begin position="235"/>
        <end position="541"/>
    </location>
</feature>
<dbReference type="Proteomes" id="UP000472277">
    <property type="component" value="Chromosome 39"/>
</dbReference>
<keyword evidence="5" id="KW-1185">Reference proteome</keyword>
<dbReference type="Pfam" id="PF21599">
    <property type="entry name" value="ZSWIM3_N"/>
    <property type="match status" value="1"/>
</dbReference>
<evidence type="ECO:0000256" key="1">
    <source>
        <dbReference type="ARBA" id="ARBA00009176"/>
    </source>
</evidence>
<evidence type="ECO:0000313" key="5">
    <source>
        <dbReference type="Proteomes" id="UP000472277"/>
    </source>
</evidence>
<feature type="domain" description="ZSWIM3 N-terminal" evidence="3">
    <location>
        <begin position="5"/>
        <end position="115"/>
    </location>
</feature>
<dbReference type="GeneID" id="115179135"/>